<dbReference type="RefSeq" id="WP_211609300.1">
    <property type="nucleotide sequence ID" value="NZ_FODV01000026.1"/>
</dbReference>
<organism evidence="2 3">
    <name type="scientific">Halogranum amylolyticum</name>
    <dbReference type="NCBI Taxonomy" id="660520"/>
    <lineage>
        <taxon>Archaea</taxon>
        <taxon>Methanobacteriati</taxon>
        <taxon>Methanobacteriota</taxon>
        <taxon>Stenosarchaea group</taxon>
        <taxon>Halobacteria</taxon>
        <taxon>Halobacteriales</taxon>
        <taxon>Haloferacaceae</taxon>
    </lineage>
</organism>
<keyword evidence="3" id="KW-1185">Reference proteome</keyword>
<dbReference type="Proteomes" id="UP000199126">
    <property type="component" value="Unassembled WGS sequence"/>
</dbReference>
<feature type="region of interest" description="Disordered" evidence="1">
    <location>
        <begin position="135"/>
        <end position="155"/>
    </location>
</feature>
<evidence type="ECO:0000313" key="3">
    <source>
        <dbReference type="Proteomes" id="UP000199126"/>
    </source>
</evidence>
<name>A0A1H8WA28_9EURY</name>
<dbReference type="AlphaFoldDB" id="A0A1H8WA28"/>
<gene>
    <name evidence="2" type="ORF">SAMN04487948_1263</name>
</gene>
<sequence>MAQQKDINIVIDGTDPTNWLDCDDPYEDVNTEQLPNWWTDAIKEFREHDLKPYKPPRFTDDVIVPPVVTQLESSYDIDIRFMGVGVKYGDSWEIYVDDEVISTVSRERTSDAYTRYEITSGEFQREVYNHVNERKEGSIPHPDSLHTIRSDVNRE</sequence>
<evidence type="ECO:0000313" key="2">
    <source>
        <dbReference type="EMBL" id="SEP24512.1"/>
    </source>
</evidence>
<protein>
    <submittedName>
        <fullName evidence="2">Uncharacterized protein</fullName>
    </submittedName>
</protein>
<dbReference type="EMBL" id="FODV01000026">
    <property type="protein sequence ID" value="SEP24512.1"/>
    <property type="molecule type" value="Genomic_DNA"/>
</dbReference>
<accession>A0A1H8WA28</accession>
<reference evidence="3" key="1">
    <citation type="submission" date="2016-10" db="EMBL/GenBank/DDBJ databases">
        <authorList>
            <person name="Varghese N."/>
            <person name="Submissions S."/>
        </authorList>
    </citation>
    <scope>NUCLEOTIDE SEQUENCE [LARGE SCALE GENOMIC DNA]</scope>
    <source>
        <strain evidence="3">CGMCC 1.10121</strain>
    </source>
</reference>
<proteinExistence type="predicted"/>
<evidence type="ECO:0000256" key="1">
    <source>
        <dbReference type="SAM" id="MobiDB-lite"/>
    </source>
</evidence>
<dbReference type="OrthoDB" id="325754at2157"/>